<dbReference type="EMBL" id="FNFP01000010">
    <property type="protein sequence ID" value="SDL19836.1"/>
    <property type="molecule type" value="Genomic_DNA"/>
</dbReference>
<gene>
    <name evidence="1" type="ORF">SAMN05660472_02789</name>
</gene>
<keyword evidence="2" id="KW-1185">Reference proteome</keyword>
<organism evidence="1 2">
    <name type="scientific">Natronincola ferrireducens</name>
    <dbReference type="NCBI Taxonomy" id="393762"/>
    <lineage>
        <taxon>Bacteria</taxon>
        <taxon>Bacillati</taxon>
        <taxon>Bacillota</taxon>
        <taxon>Clostridia</taxon>
        <taxon>Peptostreptococcales</taxon>
        <taxon>Natronincolaceae</taxon>
        <taxon>Natronincola</taxon>
    </lineage>
</organism>
<name>A0A1G9I444_9FIRM</name>
<proteinExistence type="predicted"/>
<reference evidence="1 2" key="1">
    <citation type="submission" date="2016-10" db="EMBL/GenBank/DDBJ databases">
        <authorList>
            <person name="de Groot N.N."/>
        </authorList>
    </citation>
    <scope>NUCLEOTIDE SEQUENCE [LARGE SCALE GENOMIC DNA]</scope>
    <source>
        <strain evidence="1 2">DSM 18346</strain>
    </source>
</reference>
<evidence type="ECO:0000313" key="1">
    <source>
        <dbReference type="EMBL" id="SDL19836.1"/>
    </source>
</evidence>
<sequence>MNRAERRNAQRINKKINKDSLEYREGLREGIRLERGRFMEAMQNTKGIGTS</sequence>
<evidence type="ECO:0000313" key="2">
    <source>
        <dbReference type="Proteomes" id="UP000198718"/>
    </source>
</evidence>
<accession>A0A1G9I444</accession>
<dbReference type="AlphaFoldDB" id="A0A1G9I444"/>
<dbReference type="Proteomes" id="UP000198718">
    <property type="component" value="Unassembled WGS sequence"/>
</dbReference>
<dbReference type="RefSeq" id="WP_176762188.1">
    <property type="nucleotide sequence ID" value="NZ_FNFP01000010.1"/>
</dbReference>
<protein>
    <submittedName>
        <fullName evidence="1">Uncharacterized protein</fullName>
    </submittedName>
</protein>
<dbReference type="STRING" id="393762.SAMN05660472_02789"/>